<evidence type="ECO:0000313" key="3">
    <source>
        <dbReference type="Proteomes" id="UP000324222"/>
    </source>
</evidence>
<feature type="region of interest" description="Disordered" evidence="1">
    <location>
        <begin position="34"/>
        <end position="61"/>
    </location>
</feature>
<evidence type="ECO:0000256" key="1">
    <source>
        <dbReference type="SAM" id="MobiDB-lite"/>
    </source>
</evidence>
<gene>
    <name evidence="2" type="ORF">E2C01_048951</name>
</gene>
<dbReference type="EMBL" id="VSRR010012827">
    <property type="protein sequence ID" value="MPC55020.1"/>
    <property type="molecule type" value="Genomic_DNA"/>
</dbReference>
<protein>
    <submittedName>
        <fullName evidence="2">Uncharacterized protein</fullName>
    </submittedName>
</protein>
<reference evidence="2 3" key="1">
    <citation type="submission" date="2019-05" db="EMBL/GenBank/DDBJ databases">
        <title>Another draft genome of Portunus trituberculatus and its Hox gene families provides insights of decapod evolution.</title>
        <authorList>
            <person name="Jeong J.-H."/>
            <person name="Song I."/>
            <person name="Kim S."/>
            <person name="Choi T."/>
            <person name="Kim D."/>
            <person name="Ryu S."/>
            <person name="Kim W."/>
        </authorList>
    </citation>
    <scope>NUCLEOTIDE SEQUENCE [LARGE SCALE GENOMIC DNA]</scope>
    <source>
        <tissue evidence="2">Muscle</tissue>
    </source>
</reference>
<keyword evidence="3" id="KW-1185">Reference proteome</keyword>
<dbReference type="Proteomes" id="UP000324222">
    <property type="component" value="Unassembled WGS sequence"/>
</dbReference>
<feature type="compositionally biased region" description="Low complexity" evidence="1">
    <location>
        <begin position="42"/>
        <end position="61"/>
    </location>
</feature>
<organism evidence="2 3">
    <name type="scientific">Portunus trituberculatus</name>
    <name type="common">Swimming crab</name>
    <name type="synonym">Neptunus trituberculatus</name>
    <dbReference type="NCBI Taxonomy" id="210409"/>
    <lineage>
        <taxon>Eukaryota</taxon>
        <taxon>Metazoa</taxon>
        <taxon>Ecdysozoa</taxon>
        <taxon>Arthropoda</taxon>
        <taxon>Crustacea</taxon>
        <taxon>Multicrustacea</taxon>
        <taxon>Malacostraca</taxon>
        <taxon>Eumalacostraca</taxon>
        <taxon>Eucarida</taxon>
        <taxon>Decapoda</taxon>
        <taxon>Pleocyemata</taxon>
        <taxon>Brachyura</taxon>
        <taxon>Eubrachyura</taxon>
        <taxon>Portunoidea</taxon>
        <taxon>Portunidae</taxon>
        <taxon>Portuninae</taxon>
        <taxon>Portunus</taxon>
    </lineage>
</organism>
<dbReference type="AlphaFoldDB" id="A0A5B7G4D5"/>
<proteinExistence type="predicted"/>
<name>A0A5B7G4D5_PORTR</name>
<accession>A0A5B7G4D5</accession>
<comment type="caution">
    <text evidence="2">The sequence shown here is derived from an EMBL/GenBank/DDBJ whole genome shotgun (WGS) entry which is preliminary data.</text>
</comment>
<evidence type="ECO:0000313" key="2">
    <source>
        <dbReference type="EMBL" id="MPC55020.1"/>
    </source>
</evidence>
<sequence>MQQCPQNDPRHARLAVVGGAWLGPSAHYGSLPFSPSPPASTSCSLSHPAPLSSSTLTSSRC</sequence>